<dbReference type="PROSITE" id="PS51197">
    <property type="entry name" value="HTH_RRF2_2"/>
    <property type="match status" value="1"/>
</dbReference>
<dbReference type="Proteomes" id="UP001293718">
    <property type="component" value="Unassembled WGS sequence"/>
</dbReference>
<dbReference type="SUPFAM" id="SSF46785">
    <property type="entry name" value="Winged helix' DNA-binding domain"/>
    <property type="match status" value="1"/>
</dbReference>
<dbReference type="InterPro" id="IPR036390">
    <property type="entry name" value="WH_DNA-bd_sf"/>
</dbReference>
<keyword evidence="3" id="KW-1185">Reference proteome</keyword>
<name>A0ABU5IN32_9BURK</name>
<dbReference type="Gene3D" id="1.10.10.10">
    <property type="entry name" value="Winged helix-like DNA-binding domain superfamily/Winged helix DNA-binding domain"/>
    <property type="match status" value="1"/>
</dbReference>
<dbReference type="PANTHER" id="PTHR33221:SF5">
    <property type="entry name" value="HTH-TYPE TRANSCRIPTIONAL REGULATOR ISCR"/>
    <property type="match status" value="1"/>
</dbReference>
<reference evidence="2 3" key="1">
    <citation type="submission" date="2023-11" db="EMBL/GenBank/DDBJ databases">
        <title>Draft genome of Azohydromonas lata strain H1 (DSM1123), a polyhydroxyalkanoate producer.</title>
        <authorList>
            <person name="Traversa D."/>
            <person name="D'Addabbo P."/>
            <person name="Pazzani C."/>
            <person name="Manzari C."/>
            <person name="Chiara M."/>
            <person name="Scrascia M."/>
        </authorList>
    </citation>
    <scope>NUCLEOTIDE SEQUENCE [LARGE SCALE GENOMIC DNA]</scope>
    <source>
        <strain evidence="2 3">H1</strain>
    </source>
</reference>
<sequence length="194" mass="21263">MESAHKGRFAKDRMAVAVMVDLAMLAQHGPVPLERISQRQRVSPYGLELLFSQLRRHKLVRFTRGREGGYEPARRPDEITVAEVVLSVKEPPDRRSTFSAEGRVGDNAGKCLTQELWAGLEEVMHGVLASVTIQDLLDQRPLSAAAAAAAGTQPPVESVLPRQAISLPRRDELRRALPVARTQASNQALSESVA</sequence>
<evidence type="ECO:0000313" key="3">
    <source>
        <dbReference type="Proteomes" id="UP001293718"/>
    </source>
</evidence>
<keyword evidence="1" id="KW-0238">DNA-binding</keyword>
<evidence type="ECO:0000256" key="1">
    <source>
        <dbReference type="ARBA" id="ARBA00023125"/>
    </source>
</evidence>
<dbReference type="EMBL" id="JAXOJX010000065">
    <property type="protein sequence ID" value="MDZ5460302.1"/>
    <property type="molecule type" value="Genomic_DNA"/>
</dbReference>
<gene>
    <name evidence="2" type="ORF">SM757_27355</name>
</gene>
<dbReference type="InterPro" id="IPR036388">
    <property type="entry name" value="WH-like_DNA-bd_sf"/>
</dbReference>
<accession>A0ABU5IN32</accession>
<evidence type="ECO:0000313" key="2">
    <source>
        <dbReference type="EMBL" id="MDZ5460302.1"/>
    </source>
</evidence>
<proteinExistence type="predicted"/>
<dbReference type="InterPro" id="IPR000944">
    <property type="entry name" value="Tscrpt_reg_Rrf2"/>
</dbReference>
<organism evidence="2 3">
    <name type="scientific">Azohydromonas lata</name>
    <dbReference type="NCBI Taxonomy" id="45677"/>
    <lineage>
        <taxon>Bacteria</taxon>
        <taxon>Pseudomonadati</taxon>
        <taxon>Pseudomonadota</taxon>
        <taxon>Betaproteobacteria</taxon>
        <taxon>Burkholderiales</taxon>
        <taxon>Sphaerotilaceae</taxon>
        <taxon>Azohydromonas</taxon>
    </lineage>
</organism>
<dbReference type="NCBIfam" id="TIGR00738">
    <property type="entry name" value="rrf2_super"/>
    <property type="match status" value="1"/>
</dbReference>
<dbReference type="Pfam" id="PF02082">
    <property type="entry name" value="Rrf2"/>
    <property type="match status" value="1"/>
</dbReference>
<protein>
    <submittedName>
        <fullName evidence="2">Rrf2 family transcriptional regulator</fullName>
    </submittedName>
</protein>
<dbReference type="PANTHER" id="PTHR33221">
    <property type="entry name" value="WINGED HELIX-TURN-HELIX TRANSCRIPTIONAL REGULATOR, RRF2 FAMILY"/>
    <property type="match status" value="1"/>
</dbReference>
<comment type="caution">
    <text evidence="2">The sequence shown here is derived from an EMBL/GenBank/DDBJ whole genome shotgun (WGS) entry which is preliminary data.</text>
</comment>
<dbReference type="RefSeq" id="WP_322467803.1">
    <property type="nucleotide sequence ID" value="NZ_JAXOJX010000065.1"/>
</dbReference>